<evidence type="ECO:0000256" key="7">
    <source>
        <dbReference type="SAM" id="Phobius"/>
    </source>
</evidence>
<keyword evidence="4 7" id="KW-1133">Transmembrane helix</keyword>
<dbReference type="EMBL" id="CAXDID020000220">
    <property type="protein sequence ID" value="CAL6058268.1"/>
    <property type="molecule type" value="Genomic_DNA"/>
</dbReference>
<feature type="transmembrane region" description="Helical" evidence="7">
    <location>
        <begin position="344"/>
        <end position="369"/>
    </location>
</feature>
<feature type="transmembrane region" description="Helical" evidence="7">
    <location>
        <begin position="459"/>
        <end position="481"/>
    </location>
</feature>
<keyword evidence="10" id="KW-1185">Reference proteome</keyword>
<evidence type="ECO:0000256" key="4">
    <source>
        <dbReference type="ARBA" id="ARBA00022989"/>
    </source>
</evidence>
<accession>A0AA86QV74</accession>
<feature type="transmembrane region" description="Helical" evidence="7">
    <location>
        <begin position="432"/>
        <end position="453"/>
    </location>
</feature>
<dbReference type="Proteomes" id="UP001642409">
    <property type="component" value="Unassembled WGS sequence"/>
</dbReference>
<feature type="transmembrane region" description="Helical" evidence="7">
    <location>
        <begin position="181"/>
        <end position="203"/>
    </location>
</feature>
<feature type="compositionally biased region" description="Low complexity" evidence="6">
    <location>
        <begin position="571"/>
        <end position="592"/>
    </location>
</feature>
<feature type="transmembrane region" description="Helical" evidence="7">
    <location>
        <begin position="71"/>
        <end position="95"/>
    </location>
</feature>
<proteinExistence type="predicted"/>
<comment type="subcellular location">
    <subcellularLocation>
        <location evidence="1">Cell membrane</location>
        <topology evidence="1">Multi-pass membrane protein</topology>
    </subcellularLocation>
</comment>
<evidence type="ECO:0000313" key="8">
    <source>
        <dbReference type="EMBL" id="CAI9958160.1"/>
    </source>
</evidence>
<keyword evidence="3 7" id="KW-0812">Transmembrane</keyword>
<gene>
    <name evidence="8" type="ORF">HINF_LOCUS45805</name>
    <name evidence="9" type="ORF">HINF_LOCUS48158</name>
</gene>
<evidence type="ECO:0000256" key="1">
    <source>
        <dbReference type="ARBA" id="ARBA00004651"/>
    </source>
</evidence>
<dbReference type="PANTHER" id="PTHR43823:SF3">
    <property type="entry name" value="MULTIDRUG EXPORT PROTEIN MEPA"/>
    <property type="match status" value="1"/>
</dbReference>
<feature type="transmembrane region" description="Helical" evidence="7">
    <location>
        <begin position="215"/>
        <end position="238"/>
    </location>
</feature>
<evidence type="ECO:0000256" key="2">
    <source>
        <dbReference type="ARBA" id="ARBA00022475"/>
    </source>
</evidence>
<evidence type="ECO:0000256" key="5">
    <source>
        <dbReference type="ARBA" id="ARBA00023136"/>
    </source>
</evidence>
<dbReference type="InterPro" id="IPR051327">
    <property type="entry name" value="MATE_MepA_subfamily"/>
</dbReference>
<dbReference type="GO" id="GO:0005886">
    <property type="term" value="C:plasma membrane"/>
    <property type="evidence" value="ECO:0007669"/>
    <property type="project" value="UniProtKB-SubCell"/>
</dbReference>
<feature type="transmembrane region" description="Helical" evidence="7">
    <location>
        <begin position="41"/>
        <end position="65"/>
    </location>
</feature>
<feature type="region of interest" description="Disordered" evidence="6">
    <location>
        <begin position="496"/>
        <end position="599"/>
    </location>
</feature>
<feature type="compositionally biased region" description="Polar residues" evidence="6">
    <location>
        <begin position="538"/>
        <end position="563"/>
    </location>
</feature>
<reference evidence="8" key="1">
    <citation type="submission" date="2023-06" db="EMBL/GenBank/DDBJ databases">
        <authorList>
            <person name="Kurt Z."/>
        </authorList>
    </citation>
    <scope>NUCLEOTIDE SEQUENCE</scope>
</reference>
<dbReference type="EMBL" id="CATOUU010000902">
    <property type="protein sequence ID" value="CAI9958160.1"/>
    <property type="molecule type" value="Genomic_DNA"/>
</dbReference>
<evidence type="ECO:0000313" key="9">
    <source>
        <dbReference type="EMBL" id="CAL6058268.1"/>
    </source>
</evidence>
<feature type="transmembrane region" description="Helical" evidence="7">
    <location>
        <begin position="304"/>
        <end position="324"/>
    </location>
</feature>
<feature type="transmembrane region" description="Helical" evidence="7">
    <location>
        <begin position="116"/>
        <end position="135"/>
    </location>
</feature>
<evidence type="ECO:0000256" key="6">
    <source>
        <dbReference type="SAM" id="MobiDB-lite"/>
    </source>
</evidence>
<dbReference type="PANTHER" id="PTHR43823">
    <property type="entry name" value="SPORULATION PROTEIN YKVU"/>
    <property type="match status" value="1"/>
</dbReference>
<sequence length="599" mass="67062">MTEQATSYSESVNSNATTNYGNNFKTILIDPIKRVVSSSTFLPIISQFAQGVFYLLQVLLAYYYVNQQASIVIALTFVIIQLIKHIVISPIYGVLKKVQERLMAEQGSSANMLYDHIFVIILVLSVIIVCFMIAFSKSIATSLTGWAGDVVYFPLMVQGMPILLACQYALYILISENKGNYISLIEIAKTVVHAAALYVVILIMTAQKTAVTLKAFAIIELVINAVFAVACLKPILLFSKGKESITRFSIGFSAFKDFKMPIFWMSTKAFLLYMICNLSEYAIPILAFVIIFKQTEAETKNGMFIAFAFFVTYQQISCAVSRAVQGVLLQVFTPNVQMKRYERISALMTGGFGMLFLISVVLNLVLFVICNYMITVVFYDVAYNSAGGEFVEVGYSIDTFYSIKYVAMEGLFRPLQTFVICTSEITQTASSYFYVVIVKYIAVIGMFLISYFTNITKSINYMVITEATVDLCCILPYINLLQKFNKLRSKMNEMEQTNPINDTKSNRSKTKSSQFQDNDKTEFQIEEIKPMPLPTINLGRQSTQHSGFIQSRNGSEPDISSQVIPDKSQFSQATGTSTQQKSTTSGNQNSSSDLIKFPK</sequence>
<evidence type="ECO:0000256" key="3">
    <source>
        <dbReference type="ARBA" id="ARBA00022692"/>
    </source>
</evidence>
<organism evidence="8">
    <name type="scientific">Hexamita inflata</name>
    <dbReference type="NCBI Taxonomy" id="28002"/>
    <lineage>
        <taxon>Eukaryota</taxon>
        <taxon>Metamonada</taxon>
        <taxon>Diplomonadida</taxon>
        <taxon>Hexamitidae</taxon>
        <taxon>Hexamitinae</taxon>
        <taxon>Hexamita</taxon>
    </lineage>
</organism>
<keyword evidence="2" id="KW-1003">Cell membrane</keyword>
<feature type="transmembrane region" description="Helical" evidence="7">
    <location>
        <begin position="155"/>
        <end position="174"/>
    </location>
</feature>
<feature type="compositionally biased region" description="Basic and acidic residues" evidence="6">
    <location>
        <begin position="517"/>
        <end position="529"/>
    </location>
</feature>
<protein>
    <submittedName>
        <fullName evidence="8">MatE and transmembrane domain-containing protein</fullName>
    </submittedName>
    <submittedName>
        <fullName evidence="9">MatE_and transmembrane domain-containing protein</fullName>
    </submittedName>
</protein>
<evidence type="ECO:0000313" key="10">
    <source>
        <dbReference type="Proteomes" id="UP001642409"/>
    </source>
</evidence>
<comment type="caution">
    <text evidence="8">The sequence shown here is derived from an EMBL/GenBank/DDBJ whole genome shotgun (WGS) entry which is preliminary data.</text>
</comment>
<reference evidence="9 10" key="2">
    <citation type="submission" date="2024-07" db="EMBL/GenBank/DDBJ databases">
        <authorList>
            <person name="Akdeniz Z."/>
        </authorList>
    </citation>
    <scope>NUCLEOTIDE SEQUENCE [LARGE SCALE GENOMIC DNA]</scope>
</reference>
<dbReference type="AlphaFoldDB" id="A0AA86QV74"/>
<feature type="transmembrane region" description="Helical" evidence="7">
    <location>
        <begin position="270"/>
        <end position="292"/>
    </location>
</feature>
<keyword evidence="5 7" id="KW-0472">Membrane</keyword>
<name>A0AA86QV74_9EUKA</name>